<sequence length="275" mass="31622">MPSFVSCQSLNPIQNSDKNELHQIGSGFWNVRGRFKILAKLVDIETHMSFIQLHNGKFLVIDTIELNDKLRQEINHLTDNGDKIEAVIGTHPFHTLSFPAFYESYPNAVYYGTPRHLRRLTHIPWIGNLHDCDVRKKWEPDVELRIPAASATLHVDDTIIYTDKPNFLLKLFGYKDGTMAFHPSIKNVGLHPTSDAPYLFRDWMRNMLNDWPFENICCAHMGVKKGGAHRDVFTLLVKAEFLFAKLSKRNRKQNPEGELATSNHHTMNILEDECG</sequence>
<gene>
    <name evidence="1" type="ORF">MBJ925_LOCUS9831</name>
</gene>
<accession>A0A816N5C7</accession>
<evidence type="ECO:0008006" key="3">
    <source>
        <dbReference type="Google" id="ProtNLM"/>
    </source>
</evidence>
<evidence type="ECO:0000313" key="1">
    <source>
        <dbReference type="EMBL" id="CAF2029783.1"/>
    </source>
</evidence>
<dbReference type="Proteomes" id="UP000663824">
    <property type="component" value="Unassembled WGS sequence"/>
</dbReference>
<dbReference type="AlphaFoldDB" id="A0A816N5C7"/>
<comment type="caution">
    <text evidence="1">The sequence shown here is derived from an EMBL/GenBank/DDBJ whole genome shotgun (WGS) entry which is preliminary data.</text>
</comment>
<dbReference type="SUPFAM" id="SSF56281">
    <property type="entry name" value="Metallo-hydrolase/oxidoreductase"/>
    <property type="match status" value="1"/>
</dbReference>
<name>A0A816N5C7_9BILA</name>
<protein>
    <recommendedName>
        <fullName evidence="3">Metallo-beta-lactamase domain-containing protein</fullName>
    </recommendedName>
</protein>
<organism evidence="1 2">
    <name type="scientific">Rotaria magnacalcarata</name>
    <dbReference type="NCBI Taxonomy" id="392030"/>
    <lineage>
        <taxon>Eukaryota</taxon>
        <taxon>Metazoa</taxon>
        <taxon>Spiralia</taxon>
        <taxon>Gnathifera</taxon>
        <taxon>Rotifera</taxon>
        <taxon>Eurotatoria</taxon>
        <taxon>Bdelloidea</taxon>
        <taxon>Philodinida</taxon>
        <taxon>Philodinidae</taxon>
        <taxon>Rotaria</taxon>
    </lineage>
</organism>
<evidence type="ECO:0000313" key="2">
    <source>
        <dbReference type="Proteomes" id="UP000663824"/>
    </source>
</evidence>
<reference evidence="1" key="1">
    <citation type="submission" date="2021-02" db="EMBL/GenBank/DDBJ databases">
        <authorList>
            <person name="Nowell W R."/>
        </authorList>
    </citation>
    <scope>NUCLEOTIDE SEQUENCE</scope>
</reference>
<proteinExistence type="predicted"/>
<dbReference type="EMBL" id="CAJNRE010003835">
    <property type="protein sequence ID" value="CAF2029783.1"/>
    <property type="molecule type" value="Genomic_DNA"/>
</dbReference>
<dbReference type="InterPro" id="IPR036866">
    <property type="entry name" value="RibonucZ/Hydroxyglut_hydro"/>
</dbReference>